<dbReference type="Proteomes" id="UP000266906">
    <property type="component" value="Unassembled WGS sequence"/>
</dbReference>
<evidence type="ECO:0008006" key="4">
    <source>
        <dbReference type="Google" id="ProtNLM"/>
    </source>
</evidence>
<accession>A0A3N4RRX9</accession>
<protein>
    <recommendedName>
        <fullName evidence="4">Tetratricopeptide repeat protein</fullName>
    </recommendedName>
</protein>
<sequence length="1408" mass="151179">MFETDRVVLLRYDVDGEPQVGTGLRVGGETVLTADHCAGGSNLRAVRDGREFPAQVVVRTHRSDVDLAVLRAPGIGAKEPMGFARVDRSVAGSVRDCQAVGFPRWKRDARNGRTTAQPCGWVPTAEGIAVGGPGGAPVGLLSFKMSGPEIPLHPTSVGTLGAGSPWGGMSGAAVVGSGLVIGVVRSHNLSEGTGSLTLTPVDAIDHLAPDTRDRMWAALGVPDPAALPVLPGPAGGPPAPAAPAAAAPAAAPAAARSRAGVVRDLTVKWVQSGPPVAVLQGFSGVGKTRAALKIKDAHPRRSFIDVELSAGVHTLEQLLILVGGAFAEAGKVGVLLGTDPVRDIADSLRDGTVLLLDDFHRCFVDGSGAPAPEVQHLVNAVARRIHGTGGRILLVADQAAAFPWITDGDIHTLPGMSEGEGVNFLAETLRRTGVPNDLPPDRTAEIVGWLGGNPRALQILAGCLQSDSLEDLIGLSPKAWELQDRNVSEPFAQSLERAFLDRFIGRLDDTSATLLRRASVHRTSFTNDALKVSLWDAPGQFDAAKRKLTSSFLVEKRNEKHFSMNPIAKEISLRALSAHRGELARAHAAVGKFHARHFKAKRMGAQGSDFLEARYHLFVSGETEELAVVAKAYALHLDRVYGYKTKIEEDPRERDELISLLSAALDEASPSWRLHLHLALLLEARARPDDLPAALEQVVCATASPNASKRAWAMRIRLTDQLRGTDAAVDVAVEADDRLTADTSNPIEIHLLHAELLARDPSRLDEAVQLLKAAIARSAKPSPLAPLYQAAAELLGRDEARVGEAVELLREGIGKVPVQGNLFSLYQAAAELLARDESRVGEAVELLREGIGRIPAQGNLFSLYQAAAMLLGRNGDRVEEAVELLREGIEKVPAQFGLFSLYQAAAGLLGRDEARVGEAVELLREGIARVPVQFGLFSLYQAAAGLLGRDEARVGEAVELLREGIGRIPAQYSLFSLYQAAAELLGRDEARVGEAVELLREGIGEVPVQGNLSSLYQAAAELLARDEARVEEAVELLREGIGRIPAQYSLYSLYQSAAELLARDESRVDEAVELLREGIGRIPVQFSLFSLYQVAAELLGRDEGRVDEAVELLREGITRVPVQGNLFSLYQVAAELLGRDEARVDEAVELLREGIEKVPAQYSLFSLYQAAAELLGRDRERVEEAVELLREGIGKIPAQFSLFSLYQTWAIILAACGEEPAAVEVLLDGVSHIGYRQGAYRLAEGAAFVSAGIDDDSSVDRLRQTLAEGGYDRQVLLIDLISAEKQGDWEEALRIARSGQELYGTTAPFLSQEVISLVALGRTADAVSRVRAMGHTRSEDSVRWLRGFVHACGGDVEACRADMQPWTAGSDLDLAADPVAFCVGVWDDSRGTFGSSLRFHFPFLPHVT</sequence>
<proteinExistence type="predicted"/>
<dbReference type="InterPro" id="IPR027417">
    <property type="entry name" value="P-loop_NTPase"/>
</dbReference>
<reference evidence="2 3" key="1">
    <citation type="submission" date="2018-11" db="EMBL/GenBank/DDBJ databases">
        <title>Sequencing the genomes of 1000 actinobacteria strains.</title>
        <authorList>
            <person name="Klenk H.-P."/>
        </authorList>
    </citation>
    <scope>NUCLEOTIDE SEQUENCE [LARGE SCALE GENOMIC DNA]</scope>
    <source>
        <strain evidence="2 3">DSM 44781</strain>
    </source>
</reference>
<dbReference type="PANTHER" id="PTHR11246">
    <property type="entry name" value="PRE-MRNA SPLICING FACTOR"/>
    <property type="match status" value="1"/>
</dbReference>
<dbReference type="InterPro" id="IPR009003">
    <property type="entry name" value="Peptidase_S1_PA"/>
</dbReference>
<organism evidence="2 3">
    <name type="scientific">Kitasatospora cineracea</name>
    <dbReference type="NCBI Taxonomy" id="88074"/>
    <lineage>
        <taxon>Bacteria</taxon>
        <taxon>Bacillati</taxon>
        <taxon>Actinomycetota</taxon>
        <taxon>Actinomycetes</taxon>
        <taxon>Kitasatosporales</taxon>
        <taxon>Streptomycetaceae</taxon>
        <taxon>Kitasatospora</taxon>
    </lineage>
</organism>
<keyword evidence="1" id="KW-0677">Repeat</keyword>
<evidence type="ECO:0000256" key="1">
    <source>
        <dbReference type="ARBA" id="ARBA00022737"/>
    </source>
</evidence>
<dbReference type="SUPFAM" id="SSF50494">
    <property type="entry name" value="Trypsin-like serine proteases"/>
    <property type="match status" value="1"/>
</dbReference>
<dbReference type="InterPro" id="IPR045075">
    <property type="entry name" value="Syf1-like"/>
</dbReference>
<dbReference type="GO" id="GO:0000398">
    <property type="term" value="P:mRNA splicing, via spliceosome"/>
    <property type="evidence" value="ECO:0007669"/>
    <property type="project" value="InterPro"/>
</dbReference>
<dbReference type="EMBL" id="RKQG01000001">
    <property type="protein sequence ID" value="RPE36182.1"/>
    <property type="molecule type" value="Genomic_DNA"/>
</dbReference>
<dbReference type="InterPro" id="IPR011990">
    <property type="entry name" value="TPR-like_helical_dom_sf"/>
</dbReference>
<comment type="caution">
    <text evidence="2">The sequence shown here is derived from an EMBL/GenBank/DDBJ whole genome shotgun (WGS) entry which is preliminary data.</text>
</comment>
<dbReference type="Gene3D" id="1.25.40.10">
    <property type="entry name" value="Tetratricopeptide repeat domain"/>
    <property type="match status" value="1"/>
</dbReference>
<evidence type="ECO:0000313" key="2">
    <source>
        <dbReference type="EMBL" id="RPE36182.1"/>
    </source>
</evidence>
<gene>
    <name evidence="2" type="ORF">EDD38_4550</name>
</gene>
<dbReference type="SUPFAM" id="SSF52540">
    <property type="entry name" value="P-loop containing nucleoside triphosphate hydrolases"/>
    <property type="match status" value="1"/>
</dbReference>
<keyword evidence="3" id="KW-1185">Reference proteome</keyword>
<dbReference type="RefSeq" id="WP_123819299.1">
    <property type="nucleotide sequence ID" value="NZ_RKQG01000001.1"/>
</dbReference>
<name>A0A3N4RRX9_9ACTN</name>
<evidence type="ECO:0000313" key="3">
    <source>
        <dbReference type="Proteomes" id="UP000266906"/>
    </source>
</evidence>